<evidence type="ECO:0000259" key="1">
    <source>
        <dbReference type="Pfam" id="PF21192"/>
    </source>
</evidence>
<dbReference type="GO" id="GO:0043023">
    <property type="term" value="F:ribosomal large subunit binding"/>
    <property type="evidence" value="ECO:0007669"/>
    <property type="project" value="InterPro"/>
</dbReference>
<dbReference type="Pfam" id="PF21192">
    <property type="entry name" value="OB_NMD3"/>
    <property type="match status" value="1"/>
</dbReference>
<dbReference type="Proteomes" id="UP001141552">
    <property type="component" value="Unassembled WGS sequence"/>
</dbReference>
<protein>
    <recommendedName>
        <fullName evidence="1">60S ribosomal export protein NMD3 OB-fold domain-containing protein</fullName>
    </recommendedName>
</protein>
<proteinExistence type="predicted"/>
<keyword evidence="3" id="KW-1185">Reference proteome</keyword>
<dbReference type="GO" id="GO:0005737">
    <property type="term" value="C:cytoplasm"/>
    <property type="evidence" value="ECO:0007669"/>
    <property type="project" value="TreeGrafter"/>
</dbReference>
<feature type="domain" description="60S ribosomal export protein NMD3 OB-fold" evidence="1">
    <location>
        <begin position="169"/>
        <end position="228"/>
    </location>
</feature>
<feature type="non-terminal residue" evidence="2">
    <location>
        <position position="265"/>
    </location>
</feature>
<reference evidence="2" key="1">
    <citation type="submission" date="2022-02" db="EMBL/GenBank/DDBJ databases">
        <authorList>
            <person name="Henning P.M."/>
            <person name="McCubbin A.G."/>
            <person name="Shore J.S."/>
        </authorList>
    </citation>
    <scope>NUCLEOTIDE SEQUENCE</scope>
    <source>
        <strain evidence="2">F60SS</strain>
        <tissue evidence="2">Leaves</tissue>
    </source>
</reference>
<evidence type="ECO:0000313" key="2">
    <source>
        <dbReference type="EMBL" id="KAJ4831139.1"/>
    </source>
</evidence>
<dbReference type="GO" id="GO:0005634">
    <property type="term" value="C:nucleus"/>
    <property type="evidence" value="ECO:0007669"/>
    <property type="project" value="TreeGrafter"/>
</dbReference>
<dbReference type="PANTHER" id="PTHR12746:SF2">
    <property type="entry name" value="60S RIBOSOMAL EXPORT PROTEIN NMD3"/>
    <property type="match status" value="1"/>
</dbReference>
<accession>A0A9Q0FGN9</accession>
<comment type="caution">
    <text evidence="2">The sequence shown here is derived from an EMBL/GenBank/DDBJ whole genome shotgun (WGS) entry which is preliminary data.</text>
</comment>
<dbReference type="InterPro" id="IPR048898">
    <property type="entry name" value="OB_NMD3"/>
</dbReference>
<dbReference type="OrthoDB" id="203821at2759"/>
<dbReference type="GO" id="GO:0000055">
    <property type="term" value="P:ribosomal large subunit export from nucleus"/>
    <property type="evidence" value="ECO:0007669"/>
    <property type="project" value="TreeGrafter"/>
</dbReference>
<reference evidence="2" key="2">
    <citation type="journal article" date="2023" name="Plants (Basel)">
        <title>Annotation of the Turnera subulata (Passifloraceae) Draft Genome Reveals the S-Locus Evolved after the Divergence of Turneroideae from Passifloroideae in a Stepwise Manner.</title>
        <authorList>
            <person name="Henning P.M."/>
            <person name="Roalson E.H."/>
            <person name="Mir W."/>
            <person name="McCubbin A.G."/>
            <person name="Shore J.S."/>
        </authorList>
    </citation>
    <scope>NUCLEOTIDE SEQUENCE</scope>
    <source>
        <strain evidence="2">F60SS</strain>
    </source>
</reference>
<dbReference type="PANTHER" id="PTHR12746">
    <property type="entry name" value="NONSENSE-MEDIATED MRNA DECAY PROTEIN 3"/>
    <property type="match status" value="1"/>
</dbReference>
<gene>
    <name evidence="2" type="ORF">Tsubulata_000672</name>
</gene>
<dbReference type="InterPro" id="IPR039768">
    <property type="entry name" value="Nmd3"/>
</dbReference>
<name>A0A9Q0FGN9_9ROSI</name>
<dbReference type="EMBL" id="JAKUCV010005449">
    <property type="protein sequence ID" value="KAJ4831139.1"/>
    <property type="molecule type" value="Genomic_DNA"/>
</dbReference>
<dbReference type="AlphaFoldDB" id="A0A9Q0FGN9"/>
<sequence length="265" mass="29614">MGSWTKAPLESPQLLQFCIKKPGKDMHKNDQAQAKNSKGSAQFNGADLEQSYVVKYVQQNHIILLMFIPLTSSRWTKVLVIEATPPSLWSSSVGLHAPLRSRHDKQLVSMIVKAGIYCYKHTFSVEICPICRQDLICLPQKIAAGLGNFGPLISTVECLLTRFTSRQFVEYIVLDVVEPVSLEALTITAATPYKLADVQVAHVSDFGRNDTIFYMRTHLGHCLNVGDKSDKHGKLASEYKGFLRGLENNHESRFKIPILDPDSKA</sequence>
<evidence type="ECO:0000313" key="3">
    <source>
        <dbReference type="Proteomes" id="UP001141552"/>
    </source>
</evidence>
<organism evidence="2 3">
    <name type="scientific">Turnera subulata</name>
    <dbReference type="NCBI Taxonomy" id="218843"/>
    <lineage>
        <taxon>Eukaryota</taxon>
        <taxon>Viridiplantae</taxon>
        <taxon>Streptophyta</taxon>
        <taxon>Embryophyta</taxon>
        <taxon>Tracheophyta</taxon>
        <taxon>Spermatophyta</taxon>
        <taxon>Magnoliopsida</taxon>
        <taxon>eudicotyledons</taxon>
        <taxon>Gunneridae</taxon>
        <taxon>Pentapetalae</taxon>
        <taxon>rosids</taxon>
        <taxon>fabids</taxon>
        <taxon>Malpighiales</taxon>
        <taxon>Passifloraceae</taxon>
        <taxon>Turnera</taxon>
    </lineage>
</organism>